<keyword evidence="2" id="KW-1185">Reference proteome</keyword>
<dbReference type="AlphaFoldDB" id="A0AAV0XA53"/>
<organism evidence="1 2">
    <name type="scientific">Macrosiphum euphorbiae</name>
    <name type="common">potato aphid</name>
    <dbReference type="NCBI Taxonomy" id="13131"/>
    <lineage>
        <taxon>Eukaryota</taxon>
        <taxon>Metazoa</taxon>
        <taxon>Ecdysozoa</taxon>
        <taxon>Arthropoda</taxon>
        <taxon>Hexapoda</taxon>
        <taxon>Insecta</taxon>
        <taxon>Pterygota</taxon>
        <taxon>Neoptera</taxon>
        <taxon>Paraneoptera</taxon>
        <taxon>Hemiptera</taxon>
        <taxon>Sternorrhyncha</taxon>
        <taxon>Aphidomorpha</taxon>
        <taxon>Aphidoidea</taxon>
        <taxon>Aphididae</taxon>
        <taxon>Macrosiphini</taxon>
        <taxon>Macrosiphum</taxon>
    </lineage>
</organism>
<accession>A0AAV0XA53</accession>
<comment type="caution">
    <text evidence="1">The sequence shown here is derived from an EMBL/GenBank/DDBJ whole genome shotgun (WGS) entry which is preliminary data.</text>
</comment>
<proteinExistence type="predicted"/>
<evidence type="ECO:0000313" key="1">
    <source>
        <dbReference type="EMBL" id="CAI6364571.1"/>
    </source>
</evidence>
<name>A0AAV0XA53_9HEMI</name>
<reference evidence="1 2" key="1">
    <citation type="submission" date="2023-01" db="EMBL/GenBank/DDBJ databases">
        <authorList>
            <person name="Whitehead M."/>
        </authorList>
    </citation>
    <scope>NUCLEOTIDE SEQUENCE [LARGE SCALE GENOMIC DNA]</scope>
</reference>
<evidence type="ECO:0008006" key="3">
    <source>
        <dbReference type="Google" id="ProtNLM"/>
    </source>
</evidence>
<sequence length="178" mass="20204">MVKTLTKSKKLSTHLTHMTSIKNAPQLLNDNSIKNELSIILSNFQCIKNTITCLEKSVVNLGKSLELVQNVENKLSEGGRGIEFAEVKLSKVLSKNPGLSQIKKMSEIISGEIRNDNEDLAELSPEDISCFKYAPIVSADVQRSFSKYKVMLRDNRRRFQFDNLKAHFVTSCWYSFNN</sequence>
<evidence type="ECO:0000313" key="2">
    <source>
        <dbReference type="Proteomes" id="UP001160148"/>
    </source>
</evidence>
<dbReference type="Proteomes" id="UP001160148">
    <property type="component" value="Unassembled WGS sequence"/>
</dbReference>
<gene>
    <name evidence="1" type="ORF">MEUPH1_LOCUS19379</name>
</gene>
<dbReference type="EMBL" id="CARXXK010000004">
    <property type="protein sequence ID" value="CAI6364571.1"/>
    <property type="molecule type" value="Genomic_DNA"/>
</dbReference>
<protein>
    <recommendedName>
        <fullName evidence="3">DUF659 domain-containing protein</fullName>
    </recommendedName>
</protein>